<dbReference type="RefSeq" id="WP_066080683.1">
    <property type="nucleotide sequence ID" value="NZ_FRDK01000012.1"/>
</dbReference>
<accession>A0A167XC93</accession>
<keyword evidence="2" id="KW-1185">Reference proteome</keyword>
<evidence type="ECO:0000313" key="1">
    <source>
        <dbReference type="EMBL" id="OAB28212.1"/>
    </source>
</evidence>
<sequence>MRAVTHTNKWSATIFRLRSSTCTNDLVVNSKRSSVIKDFLFAFCIEFNRLFMADSLLMNEVQKHVIIKVEAEWATTKTFFKMNWIENKNALLAFFKTKNDCSFFYKITIFEKNHY</sequence>
<dbReference type="Proteomes" id="UP000077164">
    <property type="component" value="Unassembled WGS sequence"/>
</dbReference>
<evidence type="ECO:0000313" key="2">
    <source>
        <dbReference type="Proteomes" id="UP000077164"/>
    </source>
</evidence>
<dbReference type="STRING" id="249352.SAMN05444395_11269"/>
<dbReference type="AlphaFoldDB" id="A0A167XC93"/>
<reference evidence="1 2" key="1">
    <citation type="submission" date="2016-03" db="EMBL/GenBank/DDBJ databases">
        <title>Draft genome sequence of Flavobacterium fryxellicola DSM 16209.</title>
        <authorList>
            <person name="Shin S.-K."/>
            <person name="Yi H."/>
        </authorList>
    </citation>
    <scope>NUCLEOTIDE SEQUENCE [LARGE SCALE GENOMIC DNA]</scope>
    <source>
        <strain evidence="1 2">DSM 16209</strain>
    </source>
</reference>
<comment type="caution">
    <text evidence="1">The sequence shown here is derived from an EMBL/GenBank/DDBJ whole genome shotgun (WGS) entry which is preliminary data.</text>
</comment>
<name>A0A167XC93_9FLAO</name>
<dbReference type="OrthoDB" id="1375959at2"/>
<dbReference type="EMBL" id="LVJE01000013">
    <property type="protein sequence ID" value="OAB28212.1"/>
    <property type="molecule type" value="Genomic_DNA"/>
</dbReference>
<organism evidence="1 2">
    <name type="scientific">Flavobacterium fryxellicola</name>
    <dbReference type="NCBI Taxonomy" id="249352"/>
    <lineage>
        <taxon>Bacteria</taxon>
        <taxon>Pseudomonadati</taxon>
        <taxon>Bacteroidota</taxon>
        <taxon>Flavobacteriia</taxon>
        <taxon>Flavobacteriales</taxon>
        <taxon>Flavobacteriaceae</taxon>
        <taxon>Flavobacterium</taxon>
    </lineage>
</organism>
<proteinExistence type="predicted"/>
<protein>
    <submittedName>
        <fullName evidence="1">Uncharacterized protein</fullName>
    </submittedName>
</protein>
<gene>
    <name evidence="1" type="ORF">FBFR_10255</name>
</gene>